<feature type="compositionally biased region" description="Low complexity" evidence="6">
    <location>
        <begin position="1"/>
        <end position="19"/>
    </location>
</feature>
<evidence type="ECO:0000256" key="3">
    <source>
        <dbReference type="ARBA" id="ARBA00022490"/>
    </source>
</evidence>
<name>A0AAV7EL42_ARIFI</name>
<evidence type="ECO:0000256" key="4">
    <source>
        <dbReference type="ARBA" id="ARBA00022701"/>
    </source>
</evidence>
<keyword evidence="9" id="KW-1185">Reference proteome</keyword>
<reference evidence="8 9" key="1">
    <citation type="submission" date="2021-07" db="EMBL/GenBank/DDBJ databases">
        <title>The Aristolochia fimbriata genome: insights into angiosperm evolution, floral development and chemical biosynthesis.</title>
        <authorList>
            <person name="Jiao Y."/>
        </authorList>
    </citation>
    <scope>NUCLEOTIDE SEQUENCE [LARGE SCALE GENOMIC DNA]</scope>
    <source>
        <strain evidence="8">IBCAS-2021</strain>
        <tissue evidence="8">Leaf</tissue>
    </source>
</reference>
<dbReference type="InterPro" id="IPR027329">
    <property type="entry name" value="TPX2_C"/>
</dbReference>
<evidence type="ECO:0000256" key="1">
    <source>
        <dbReference type="ARBA" id="ARBA00004245"/>
    </source>
</evidence>
<dbReference type="GO" id="GO:0030295">
    <property type="term" value="F:protein kinase activator activity"/>
    <property type="evidence" value="ECO:0007669"/>
    <property type="project" value="TreeGrafter"/>
</dbReference>
<evidence type="ECO:0000256" key="5">
    <source>
        <dbReference type="ARBA" id="ARBA00023212"/>
    </source>
</evidence>
<dbReference type="PANTHER" id="PTHR14326:SF39">
    <property type="entry name" value="TPX2 (TARGETING PROTEIN FOR XKLP2) PROTEIN FAMILY"/>
    <property type="match status" value="1"/>
</dbReference>
<comment type="caution">
    <text evidence="8">The sequence shown here is derived from an EMBL/GenBank/DDBJ whole genome shotgun (WGS) entry which is preliminary data.</text>
</comment>
<organism evidence="8 9">
    <name type="scientific">Aristolochia fimbriata</name>
    <name type="common">White veined hardy Dutchman's pipe vine</name>
    <dbReference type="NCBI Taxonomy" id="158543"/>
    <lineage>
        <taxon>Eukaryota</taxon>
        <taxon>Viridiplantae</taxon>
        <taxon>Streptophyta</taxon>
        <taxon>Embryophyta</taxon>
        <taxon>Tracheophyta</taxon>
        <taxon>Spermatophyta</taxon>
        <taxon>Magnoliopsida</taxon>
        <taxon>Magnoliidae</taxon>
        <taxon>Piperales</taxon>
        <taxon>Aristolochiaceae</taxon>
        <taxon>Aristolochia</taxon>
    </lineage>
</organism>
<feature type="region of interest" description="Disordered" evidence="6">
    <location>
        <begin position="1"/>
        <end position="94"/>
    </location>
</feature>
<dbReference type="GO" id="GO:0060236">
    <property type="term" value="P:regulation of mitotic spindle organization"/>
    <property type="evidence" value="ECO:0007669"/>
    <property type="project" value="InterPro"/>
</dbReference>
<dbReference type="InterPro" id="IPR009675">
    <property type="entry name" value="TPX2_fam"/>
</dbReference>
<dbReference type="Pfam" id="PF06886">
    <property type="entry name" value="TPX2"/>
    <property type="match status" value="1"/>
</dbReference>
<sequence length="204" mass="23749">MENHLTTSSSSKSSSSQTSPQRPAAKRGSRGGQPQPFRLLTETRGEMKQQALQRRLQESTAEETKHRIRVAQGLPLTTDKPQVVYKPPPKEQTKPVGIKLHTQRRAAERAEFNDVINFKIHWLKHQKQRLEKIQKVIEEEEVRSLRKEMIPKAQLMPFFDRPFYPQRSRRALTVPKEPSFNMLRNKCTWRHNSCRGTPQLTSAF</sequence>
<protein>
    <recommendedName>
        <fullName evidence="7">TPX2 C-terminal domain-containing protein</fullName>
    </recommendedName>
</protein>
<evidence type="ECO:0000313" key="8">
    <source>
        <dbReference type="EMBL" id="KAG9449557.1"/>
    </source>
</evidence>
<keyword evidence="5" id="KW-0206">Cytoskeleton</keyword>
<evidence type="ECO:0000256" key="6">
    <source>
        <dbReference type="SAM" id="MobiDB-lite"/>
    </source>
</evidence>
<keyword evidence="3" id="KW-0963">Cytoplasm</keyword>
<feature type="domain" description="TPX2 C-terminal" evidence="7">
    <location>
        <begin position="98"/>
        <end position="173"/>
    </location>
</feature>
<dbReference type="Proteomes" id="UP000825729">
    <property type="component" value="Unassembled WGS sequence"/>
</dbReference>
<dbReference type="EMBL" id="JAINDJ010000004">
    <property type="protein sequence ID" value="KAG9449557.1"/>
    <property type="molecule type" value="Genomic_DNA"/>
</dbReference>
<comment type="similarity">
    <text evidence="2">Belongs to the TPX2 family.</text>
</comment>
<comment type="subcellular location">
    <subcellularLocation>
        <location evidence="1">Cytoplasm</location>
        <location evidence="1">Cytoskeleton</location>
    </subcellularLocation>
</comment>
<gene>
    <name evidence="8" type="ORF">H6P81_009522</name>
</gene>
<dbReference type="PANTHER" id="PTHR14326">
    <property type="entry name" value="TARGETING PROTEIN FOR XKLP2"/>
    <property type="match status" value="1"/>
</dbReference>
<dbReference type="GO" id="GO:0005880">
    <property type="term" value="C:nuclear microtubule"/>
    <property type="evidence" value="ECO:0007669"/>
    <property type="project" value="TreeGrafter"/>
</dbReference>
<proteinExistence type="inferred from homology"/>
<dbReference type="GO" id="GO:0005819">
    <property type="term" value="C:spindle"/>
    <property type="evidence" value="ECO:0007669"/>
    <property type="project" value="InterPro"/>
</dbReference>
<dbReference type="GO" id="GO:0008017">
    <property type="term" value="F:microtubule binding"/>
    <property type="evidence" value="ECO:0007669"/>
    <property type="project" value="TreeGrafter"/>
</dbReference>
<evidence type="ECO:0000313" key="9">
    <source>
        <dbReference type="Proteomes" id="UP000825729"/>
    </source>
</evidence>
<evidence type="ECO:0000259" key="7">
    <source>
        <dbReference type="Pfam" id="PF06886"/>
    </source>
</evidence>
<dbReference type="GO" id="GO:0090307">
    <property type="term" value="P:mitotic spindle assembly"/>
    <property type="evidence" value="ECO:0007669"/>
    <property type="project" value="TreeGrafter"/>
</dbReference>
<accession>A0AAV7EL42</accession>
<dbReference type="AlphaFoldDB" id="A0AAV7EL42"/>
<keyword evidence="4" id="KW-0493">Microtubule</keyword>
<evidence type="ECO:0000256" key="2">
    <source>
        <dbReference type="ARBA" id="ARBA00005885"/>
    </source>
</evidence>